<evidence type="ECO:0000256" key="1">
    <source>
        <dbReference type="ARBA" id="ARBA00002578"/>
    </source>
</evidence>
<keyword evidence="8 10" id="KW-0975">Bacterial flagellum</keyword>
<dbReference type="GO" id="GO:0005886">
    <property type="term" value="C:plasma membrane"/>
    <property type="evidence" value="ECO:0007669"/>
    <property type="project" value="UniProtKB-SubCell"/>
</dbReference>
<accession>A0A369T8Z9</accession>
<keyword evidence="5 10" id="KW-0812">Transmembrane</keyword>
<evidence type="ECO:0000256" key="8">
    <source>
        <dbReference type="ARBA" id="ARBA00023143"/>
    </source>
</evidence>
<feature type="transmembrane region" description="Helical" evidence="10">
    <location>
        <begin position="38"/>
        <end position="59"/>
    </location>
</feature>
<comment type="caution">
    <text evidence="11">The sequence shown here is derived from an EMBL/GenBank/DDBJ whole genome shotgun (WGS) entry which is preliminary data.</text>
</comment>
<dbReference type="PANTHER" id="PTHR30065:SF8">
    <property type="entry name" value="FLAGELLAR BIOSYNTHETIC PROTEIN FLIR"/>
    <property type="match status" value="1"/>
</dbReference>
<dbReference type="GO" id="GO:0009425">
    <property type="term" value="C:bacterial-type flagellum basal body"/>
    <property type="evidence" value="ECO:0007669"/>
    <property type="project" value="UniProtKB-SubCell"/>
</dbReference>
<gene>
    <name evidence="11" type="ORF">DRB17_16060</name>
</gene>
<evidence type="ECO:0000256" key="7">
    <source>
        <dbReference type="ARBA" id="ARBA00023136"/>
    </source>
</evidence>
<feature type="transmembrane region" description="Helical" evidence="10">
    <location>
        <begin position="93"/>
        <end position="112"/>
    </location>
</feature>
<evidence type="ECO:0000313" key="11">
    <source>
        <dbReference type="EMBL" id="RDD60845.1"/>
    </source>
</evidence>
<name>A0A369T8Z9_9PROT</name>
<dbReference type="GO" id="GO:0006605">
    <property type="term" value="P:protein targeting"/>
    <property type="evidence" value="ECO:0007669"/>
    <property type="project" value="UniProtKB-UniRule"/>
</dbReference>
<evidence type="ECO:0000256" key="4">
    <source>
        <dbReference type="ARBA" id="ARBA00022475"/>
    </source>
</evidence>
<evidence type="ECO:0000256" key="5">
    <source>
        <dbReference type="ARBA" id="ARBA00022692"/>
    </source>
</evidence>
<evidence type="ECO:0000256" key="9">
    <source>
        <dbReference type="NCBIfam" id="TIGR01400"/>
    </source>
</evidence>
<feature type="transmembrane region" description="Helical" evidence="10">
    <location>
        <begin position="212"/>
        <end position="240"/>
    </location>
</feature>
<feature type="transmembrane region" description="Helical" evidence="10">
    <location>
        <begin position="66"/>
        <end position="87"/>
    </location>
</feature>
<keyword evidence="11" id="KW-0969">Cilium</keyword>
<protein>
    <recommendedName>
        <fullName evidence="3 9">Flagellar biosynthetic protein FliR</fullName>
    </recommendedName>
</protein>
<dbReference type="NCBIfam" id="TIGR01400">
    <property type="entry name" value="fliR"/>
    <property type="match status" value="1"/>
</dbReference>
<evidence type="ECO:0000256" key="3">
    <source>
        <dbReference type="ARBA" id="ARBA00021717"/>
    </source>
</evidence>
<comment type="subcellular location">
    <subcellularLocation>
        <location evidence="10">Cell membrane</location>
        <topology evidence="10">Multi-pass membrane protein</topology>
    </subcellularLocation>
    <subcellularLocation>
        <location evidence="10">Bacterial flagellum basal body</location>
    </subcellularLocation>
</comment>
<dbReference type="AlphaFoldDB" id="A0A369T8Z9"/>
<dbReference type="PRINTS" id="PR00953">
    <property type="entry name" value="TYPE3IMRPROT"/>
</dbReference>
<dbReference type="Proteomes" id="UP000253941">
    <property type="component" value="Unassembled WGS sequence"/>
</dbReference>
<comment type="similarity">
    <text evidence="2 10">Belongs to the FliR/MopE/SpaR family.</text>
</comment>
<feature type="transmembrane region" description="Helical" evidence="10">
    <location>
        <begin position="133"/>
        <end position="156"/>
    </location>
</feature>
<proteinExistence type="inferred from homology"/>
<dbReference type="RefSeq" id="WP_114583241.1">
    <property type="nucleotide sequence ID" value="NZ_QPMH01000019.1"/>
</dbReference>
<keyword evidence="11" id="KW-0966">Cell projection</keyword>
<dbReference type="PANTHER" id="PTHR30065">
    <property type="entry name" value="FLAGELLAR BIOSYNTHETIC PROTEIN FLIR"/>
    <property type="match status" value="1"/>
</dbReference>
<dbReference type="Pfam" id="PF01311">
    <property type="entry name" value="Bac_export_1"/>
    <property type="match status" value="1"/>
</dbReference>
<keyword evidence="12" id="KW-1185">Reference proteome</keyword>
<dbReference type="InterPro" id="IPR006303">
    <property type="entry name" value="FliR"/>
</dbReference>
<evidence type="ECO:0000256" key="2">
    <source>
        <dbReference type="ARBA" id="ARBA00009772"/>
    </source>
</evidence>
<keyword evidence="4 10" id="KW-1003">Cell membrane</keyword>
<dbReference type="InterPro" id="IPR002010">
    <property type="entry name" value="T3SS_IM_R"/>
</dbReference>
<reference evidence="11 12" key="1">
    <citation type="submission" date="2018-07" db="EMBL/GenBank/DDBJ databases">
        <title>Venubactetium sediminum gen. nov., sp. nov., isolated from a marine solar saltern.</title>
        <authorList>
            <person name="Wang S."/>
        </authorList>
    </citation>
    <scope>NUCLEOTIDE SEQUENCE [LARGE SCALE GENOMIC DNA]</scope>
    <source>
        <strain evidence="11 12">WD2A32</strain>
    </source>
</reference>
<dbReference type="GO" id="GO:0044780">
    <property type="term" value="P:bacterial-type flagellum assembly"/>
    <property type="evidence" value="ECO:0007669"/>
    <property type="project" value="UniProtKB-UniRule"/>
</dbReference>
<keyword evidence="11" id="KW-0282">Flagellum</keyword>
<evidence type="ECO:0000256" key="10">
    <source>
        <dbReference type="RuleBase" id="RU362071"/>
    </source>
</evidence>
<sequence length="253" mass="26625">MLQEVLPASLFAVLLVFVRVGAAMMQMPGIGDPYVSPRARLLFALLLALAVTPVLSPVLPGQPESVAVLFVLLAGELFIGFFLGALAKVMMSALVVAGMVMAYMSALANALVNDPAAQQQGSIAGSFLNVTALVLIFALNLHHLLIGAVVDSYAIFPPGDLPPVGDFSQLMTDTVARAFLVGIQLGAPFMVVGLVLYLGMGLLGRLMPQVQIFFVGMPLQIALGISLLMVSLPVAMAWFMGAFEDTFIPFTSG</sequence>
<evidence type="ECO:0000313" key="12">
    <source>
        <dbReference type="Proteomes" id="UP000253941"/>
    </source>
</evidence>
<keyword evidence="6 10" id="KW-1133">Transmembrane helix</keyword>
<dbReference type="EMBL" id="QPMH01000019">
    <property type="protein sequence ID" value="RDD60845.1"/>
    <property type="molecule type" value="Genomic_DNA"/>
</dbReference>
<feature type="transmembrane region" description="Helical" evidence="10">
    <location>
        <begin position="176"/>
        <end position="200"/>
    </location>
</feature>
<keyword evidence="7 10" id="KW-0472">Membrane</keyword>
<organism evidence="11 12">
    <name type="scientific">Ferruginivarius sediminum</name>
    <dbReference type="NCBI Taxonomy" id="2661937"/>
    <lineage>
        <taxon>Bacteria</taxon>
        <taxon>Pseudomonadati</taxon>
        <taxon>Pseudomonadota</taxon>
        <taxon>Alphaproteobacteria</taxon>
        <taxon>Rhodospirillales</taxon>
        <taxon>Rhodospirillaceae</taxon>
        <taxon>Ferruginivarius</taxon>
    </lineage>
</organism>
<comment type="function">
    <text evidence="1 10">Role in flagellar biosynthesis.</text>
</comment>
<evidence type="ECO:0000256" key="6">
    <source>
        <dbReference type="ARBA" id="ARBA00022989"/>
    </source>
</evidence>